<dbReference type="EMBL" id="BGOW01000033">
    <property type="protein sequence ID" value="GCB02001.1"/>
    <property type="molecule type" value="Genomic_DNA"/>
</dbReference>
<evidence type="ECO:0000313" key="2">
    <source>
        <dbReference type="Proteomes" id="UP000286806"/>
    </source>
</evidence>
<dbReference type="AlphaFoldDB" id="A0A401JZ54"/>
<organism evidence="1 2">
    <name type="scientific">Sulfuriferula multivorans</name>
    <dbReference type="NCBI Taxonomy" id="1559896"/>
    <lineage>
        <taxon>Bacteria</taxon>
        <taxon>Pseudomonadati</taxon>
        <taxon>Pseudomonadota</taxon>
        <taxon>Betaproteobacteria</taxon>
        <taxon>Nitrosomonadales</taxon>
        <taxon>Sulfuricellaceae</taxon>
        <taxon>Sulfuriferula</taxon>
    </lineage>
</organism>
<proteinExistence type="predicted"/>
<name>A0A401JZ54_9PROT</name>
<dbReference type="Proteomes" id="UP000286806">
    <property type="component" value="Unassembled WGS sequence"/>
</dbReference>
<keyword evidence="2" id="KW-1185">Reference proteome</keyword>
<accession>A0A401JZ54</accession>
<sequence length="57" mass="6413">MVVAILLLLSVVDLVNFTVVLTELVACALPLAMNATNAIEMNKRIFKFRLLVEYYLV</sequence>
<evidence type="ECO:0000313" key="1">
    <source>
        <dbReference type="EMBL" id="GCB02001.1"/>
    </source>
</evidence>
<comment type="caution">
    <text evidence="1">The sequence shown here is derived from an EMBL/GenBank/DDBJ whole genome shotgun (WGS) entry which is preliminary data.</text>
</comment>
<gene>
    <name evidence="1" type="ORF">SFMTTN_2817</name>
</gene>
<protein>
    <submittedName>
        <fullName evidence="1">Uncharacterized protein</fullName>
    </submittedName>
</protein>
<reference evidence="1 2" key="1">
    <citation type="journal article" date="2019" name="Front. Microbiol.">
        <title>Genomes of Neutrophilic Sulfur-Oxidizing Chemolithoautotrophs Representing 9 Proteobacterial Species From 8 Genera.</title>
        <authorList>
            <person name="Watanabe T."/>
            <person name="Kojima H."/>
            <person name="Umezawa K."/>
            <person name="Hori C."/>
            <person name="Takasuka T.E."/>
            <person name="Kato Y."/>
            <person name="Fukui M."/>
        </authorList>
    </citation>
    <scope>NUCLEOTIDE SEQUENCE [LARGE SCALE GENOMIC DNA]</scope>
    <source>
        <strain evidence="1 2">TTN</strain>
    </source>
</reference>